<dbReference type="InterPro" id="IPR012337">
    <property type="entry name" value="RNaseH-like_sf"/>
</dbReference>
<dbReference type="OrthoDB" id="3250324at2759"/>
<organism evidence="8 9">
    <name type="scientific">Pisolithus microcarpus 441</name>
    <dbReference type="NCBI Taxonomy" id="765257"/>
    <lineage>
        <taxon>Eukaryota</taxon>
        <taxon>Fungi</taxon>
        <taxon>Dikarya</taxon>
        <taxon>Basidiomycota</taxon>
        <taxon>Agaricomycotina</taxon>
        <taxon>Agaricomycetes</taxon>
        <taxon>Agaricomycetidae</taxon>
        <taxon>Boletales</taxon>
        <taxon>Sclerodermatineae</taxon>
        <taxon>Pisolithaceae</taxon>
        <taxon>Pisolithus</taxon>
    </lineage>
</organism>
<accession>A0A0C9Z0L1</accession>
<reference evidence="8 9" key="1">
    <citation type="submission" date="2014-04" db="EMBL/GenBank/DDBJ databases">
        <authorList>
            <consortium name="DOE Joint Genome Institute"/>
            <person name="Kuo A."/>
            <person name="Kohler A."/>
            <person name="Costa M.D."/>
            <person name="Nagy L.G."/>
            <person name="Floudas D."/>
            <person name="Copeland A."/>
            <person name="Barry K.W."/>
            <person name="Cichocki N."/>
            <person name="Veneault-Fourrey C."/>
            <person name="LaButti K."/>
            <person name="Lindquist E.A."/>
            <person name="Lipzen A."/>
            <person name="Lundell T."/>
            <person name="Morin E."/>
            <person name="Murat C."/>
            <person name="Sun H."/>
            <person name="Tunlid A."/>
            <person name="Henrissat B."/>
            <person name="Grigoriev I.V."/>
            <person name="Hibbett D.S."/>
            <person name="Martin F."/>
            <person name="Nordberg H.P."/>
            <person name="Cantor M.N."/>
            <person name="Hua S.X."/>
        </authorList>
    </citation>
    <scope>NUCLEOTIDE SEQUENCE [LARGE SCALE GENOMIC DNA]</scope>
    <source>
        <strain evidence="8 9">441</strain>
    </source>
</reference>
<evidence type="ECO:0000313" key="9">
    <source>
        <dbReference type="Proteomes" id="UP000054018"/>
    </source>
</evidence>
<keyword evidence="9" id="KW-1185">Reference proteome</keyword>
<keyword evidence="5" id="KW-0539">Nucleus</keyword>
<dbReference type="Proteomes" id="UP000054018">
    <property type="component" value="Unassembled WGS sequence"/>
</dbReference>
<dbReference type="GO" id="GO:0046983">
    <property type="term" value="F:protein dimerization activity"/>
    <property type="evidence" value="ECO:0007669"/>
    <property type="project" value="InterPro"/>
</dbReference>
<evidence type="ECO:0000256" key="2">
    <source>
        <dbReference type="ARBA" id="ARBA00022723"/>
    </source>
</evidence>
<comment type="subcellular location">
    <subcellularLocation>
        <location evidence="1">Nucleus</location>
    </subcellularLocation>
</comment>
<dbReference type="HOGENOM" id="CLU_009123_6_3_1"/>
<sequence length="630" mass="72218">MNCGKAKQEVLEAAKKIHNVTPKRLQFTQERFKEALVNFIVADDQSLNVIECYEFRNLLLLLRGDLLQSDIPKRTKLREMILVSWKQHMDVLRADLSCLEGAISVTADIWSDRNRRPYLGVTAHWIKKLTSGHLALETALIAFHCILGLHDGQNLAKMILQLLDRVSITTKLIDAAGALFSDPSLEDRQTYKEALENAFEAYIIEGNQNGYWDTEDTNGTLTGEKMQIDVLQLLNDVTTRWDSVYYMIHRLHYLRQPIDTFFERLNNKDLKKYKLSKMQWKVLQDFELILEIPHQAIRVLLHERLPTLCKYLAMFEKFYSTWSRLSNDKQNPQLRPFVLRGLEWVDKYYRHMGNMKAYIISLVLNPGRRMVWIKKSWDALEYKQAKKVVTALMSEYCKSTRLMEVCPGPIPAAPSKQPTLTCRLGYSLNSDDESSGPEDANVMLCSIEQELNSYDSCYVEKRSDTLQFWQGKEKLFPTLYHMAMDYLPIQGSAVPCEWIFSSSAETNTKKRNKIRPALMEALQMLKFHRKKSRLSFTYGLLPDEDDLVKDGEDALGMLLATNPEHAQESLEGLLRALGEDDHVANGSDPEDSEEGEQLGQAHGMDDLIDTLNDAEGEEVQDESDIGGNVA</sequence>
<dbReference type="PANTHER" id="PTHR46481:SF10">
    <property type="entry name" value="ZINC FINGER BED DOMAIN-CONTAINING PROTEIN 39"/>
    <property type="match status" value="1"/>
</dbReference>
<evidence type="ECO:0000256" key="4">
    <source>
        <dbReference type="ARBA" id="ARBA00022833"/>
    </source>
</evidence>
<protein>
    <recommendedName>
        <fullName evidence="7">HAT C-terminal dimerisation domain-containing protein</fullName>
    </recommendedName>
</protein>
<feature type="region of interest" description="Disordered" evidence="6">
    <location>
        <begin position="580"/>
        <end position="630"/>
    </location>
</feature>
<gene>
    <name evidence="8" type="ORF">PISMIDRAFT_16205</name>
</gene>
<dbReference type="EMBL" id="KN833874">
    <property type="protein sequence ID" value="KIK15867.1"/>
    <property type="molecule type" value="Genomic_DNA"/>
</dbReference>
<dbReference type="InterPro" id="IPR052035">
    <property type="entry name" value="ZnF_BED_domain_contain"/>
</dbReference>
<evidence type="ECO:0000256" key="3">
    <source>
        <dbReference type="ARBA" id="ARBA00022771"/>
    </source>
</evidence>
<keyword evidence="3" id="KW-0863">Zinc-finger</keyword>
<evidence type="ECO:0000256" key="6">
    <source>
        <dbReference type="SAM" id="MobiDB-lite"/>
    </source>
</evidence>
<dbReference type="InterPro" id="IPR008906">
    <property type="entry name" value="HATC_C_dom"/>
</dbReference>
<keyword evidence="4" id="KW-0862">Zinc</keyword>
<dbReference type="AlphaFoldDB" id="A0A0C9Z0L1"/>
<reference evidence="9" key="2">
    <citation type="submission" date="2015-01" db="EMBL/GenBank/DDBJ databases">
        <title>Evolutionary Origins and Diversification of the Mycorrhizal Mutualists.</title>
        <authorList>
            <consortium name="DOE Joint Genome Institute"/>
            <consortium name="Mycorrhizal Genomics Consortium"/>
            <person name="Kohler A."/>
            <person name="Kuo A."/>
            <person name="Nagy L.G."/>
            <person name="Floudas D."/>
            <person name="Copeland A."/>
            <person name="Barry K.W."/>
            <person name="Cichocki N."/>
            <person name="Veneault-Fourrey C."/>
            <person name="LaButti K."/>
            <person name="Lindquist E.A."/>
            <person name="Lipzen A."/>
            <person name="Lundell T."/>
            <person name="Morin E."/>
            <person name="Murat C."/>
            <person name="Riley R."/>
            <person name="Ohm R."/>
            <person name="Sun H."/>
            <person name="Tunlid A."/>
            <person name="Henrissat B."/>
            <person name="Grigoriev I.V."/>
            <person name="Hibbett D.S."/>
            <person name="Martin F."/>
        </authorList>
    </citation>
    <scope>NUCLEOTIDE SEQUENCE [LARGE SCALE GENOMIC DNA]</scope>
    <source>
        <strain evidence="9">441</strain>
    </source>
</reference>
<feature type="compositionally biased region" description="Acidic residues" evidence="6">
    <location>
        <begin position="606"/>
        <end position="624"/>
    </location>
</feature>
<dbReference type="Pfam" id="PF05699">
    <property type="entry name" value="Dimer_Tnp_hAT"/>
    <property type="match status" value="1"/>
</dbReference>
<dbReference type="SUPFAM" id="SSF53098">
    <property type="entry name" value="Ribonuclease H-like"/>
    <property type="match status" value="1"/>
</dbReference>
<evidence type="ECO:0000256" key="5">
    <source>
        <dbReference type="ARBA" id="ARBA00023242"/>
    </source>
</evidence>
<dbReference type="PANTHER" id="PTHR46481">
    <property type="entry name" value="ZINC FINGER BED DOMAIN-CONTAINING PROTEIN 4"/>
    <property type="match status" value="1"/>
</dbReference>
<evidence type="ECO:0000256" key="1">
    <source>
        <dbReference type="ARBA" id="ARBA00004123"/>
    </source>
</evidence>
<evidence type="ECO:0000259" key="7">
    <source>
        <dbReference type="Pfam" id="PF05699"/>
    </source>
</evidence>
<evidence type="ECO:0000313" key="8">
    <source>
        <dbReference type="EMBL" id="KIK15867.1"/>
    </source>
</evidence>
<feature type="domain" description="HAT C-terminal dimerisation" evidence="7">
    <location>
        <begin position="456"/>
        <end position="526"/>
    </location>
</feature>
<proteinExistence type="predicted"/>
<name>A0A0C9Z0L1_9AGAM</name>
<keyword evidence="2" id="KW-0479">Metal-binding</keyword>
<dbReference type="GO" id="GO:0008270">
    <property type="term" value="F:zinc ion binding"/>
    <property type="evidence" value="ECO:0007669"/>
    <property type="project" value="UniProtKB-KW"/>
</dbReference>
<dbReference type="GO" id="GO:0005634">
    <property type="term" value="C:nucleus"/>
    <property type="evidence" value="ECO:0007669"/>
    <property type="project" value="UniProtKB-SubCell"/>
</dbReference>